<organism evidence="11 12">
    <name type="scientific">Chloropicon roscoffensis</name>
    <dbReference type="NCBI Taxonomy" id="1461544"/>
    <lineage>
        <taxon>Eukaryota</taxon>
        <taxon>Viridiplantae</taxon>
        <taxon>Chlorophyta</taxon>
        <taxon>Chloropicophyceae</taxon>
        <taxon>Chloropicales</taxon>
        <taxon>Chloropicaceae</taxon>
        <taxon>Chloropicon</taxon>
    </lineage>
</organism>
<keyword evidence="5 9" id="KW-1133">Transmembrane helix</keyword>
<feature type="transmembrane region" description="Helical" evidence="9">
    <location>
        <begin position="416"/>
        <end position="437"/>
    </location>
</feature>
<dbReference type="Proteomes" id="UP001472866">
    <property type="component" value="Chromosome 03"/>
</dbReference>
<dbReference type="PANTHER" id="PTHR11662:SF243">
    <property type="entry name" value="ANION TRANSPORTER 6, CHLOROPLASTIC-RELATED"/>
    <property type="match status" value="1"/>
</dbReference>
<comment type="subcellular location">
    <subcellularLocation>
        <location evidence="1">Membrane</location>
        <topology evidence="1">Multi-pass membrane protein</topology>
    </subcellularLocation>
</comment>
<evidence type="ECO:0000256" key="6">
    <source>
        <dbReference type="ARBA" id="ARBA00023136"/>
    </source>
</evidence>
<reference evidence="11 12" key="1">
    <citation type="submission" date="2024-03" db="EMBL/GenBank/DDBJ databases">
        <title>Complete genome sequence of the green alga Chloropicon roscoffensis RCC1871.</title>
        <authorList>
            <person name="Lemieux C."/>
            <person name="Pombert J.-F."/>
            <person name="Otis C."/>
            <person name="Turmel M."/>
        </authorList>
    </citation>
    <scope>NUCLEOTIDE SEQUENCE [LARGE SCALE GENOMIC DNA]</scope>
    <source>
        <strain evidence="11 12">RCC1871</strain>
    </source>
</reference>
<evidence type="ECO:0000313" key="12">
    <source>
        <dbReference type="Proteomes" id="UP001472866"/>
    </source>
</evidence>
<feature type="domain" description="Major facilitator superfamily (MFS) profile" evidence="10">
    <location>
        <begin position="153"/>
        <end position="572"/>
    </location>
</feature>
<evidence type="ECO:0000256" key="9">
    <source>
        <dbReference type="SAM" id="Phobius"/>
    </source>
</evidence>
<proteinExistence type="inferred from homology"/>
<feature type="region of interest" description="Disordered" evidence="8">
    <location>
        <begin position="339"/>
        <end position="358"/>
    </location>
</feature>
<dbReference type="FunFam" id="1.20.1250.20:FF:000003">
    <property type="entry name" value="Solute carrier family 17 member 3"/>
    <property type="match status" value="1"/>
</dbReference>
<evidence type="ECO:0000313" key="11">
    <source>
        <dbReference type="EMBL" id="WZN60626.1"/>
    </source>
</evidence>
<dbReference type="FunFam" id="1.20.1250.20:FF:000272">
    <property type="entry name" value="Probable anion transporter 6, chloroplastic"/>
    <property type="match status" value="1"/>
</dbReference>
<dbReference type="InterPro" id="IPR036259">
    <property type="entry name" value="MFS_trans_sf"/>
</dbReference>
<evidence type="ECO:0000256" key="4">
    <source>
        <dbReference type="ARBA" id="ARBA00022847"/>
    </source>
</evidence>
<feature type="transmembrane region" description="Helical" evidence="9">
    <location>
        <begin position="473"/>
        <end position="494"/>
    </location>
</feature>
<dbReference type="CDD" id="cd17380">
    <property type="entry name" value="MFS_SLC17A9_like"/>
    <property type="match status" value="1"/>
</dbReference>
<evidence type="ECO:0000256" key="8">
    <source>
        <dbReference type="SAM" id="MobiDB-lite"/>
    </source>
</evidence>
<feature type="transmembrane region" description="Helical" evidence="9">
    <location>
        <begin position="219"/>
        <end position="238"/>
    </location>
</feature>
<feature type="compositionally biased region" description="Basic and acidic residues" evidence="8">
    <location>
        <begin position="123"/>
        <end position="132"/>
    </location>
</feature>
<keyword evidence="4" id="KW-0769">Symport</keyword>
<feature type="transmembrane region" description="Helical" evidence="9">
    <location>
        <begin position="188"/>
        <end position="207"/>
    </location>
</feature>
<evidence type="ECO:0000256" key="5">
    <source>
        <dbReference type="ARBA" id="ARBA00022989"/>
    </source>
</evidence>
<protein>
    <submittedName>
        <fullName evidence="11">MFS general substrate transporter</fullName>
    </submittedName>
</protein>
<evidence type="ECO:0000256" key="1">
    <source>
        <dbReference type="ARBA" id="ARBA00004141"/>
    </source>
</evidence>
<evidence type="ECO:0000256" key="3">
    <source>
        <dbReference type="ARBA" id="ARBA00022692"/>
    </source>
</evidence>
<dbReference type="InterPro" id="IPR020846">
    <property type="entry name" value="MFS_dom"/>
</dbReference>
<dbReference type="GO" id="GO:0016020">
    <property type="term" value="C:membrane"/>
    <property type="evidence" value="ECO:0007669"/>
    <property type="project" value="UniProtKB-SubCell"/>
</dbReference>
<feature type="compositionally biased region" description="Gly residues" evidence="8">
    <location>
        <begin position="95"/>
        <end position="104"/>
    </location>
</feature>
<feature type="transmembrane region" description="Helical" evidence="9">
    <location>
        <begin position="449"/>
        <end position="467"/>
    </location>
</feature>
<comment type="similarity">
    <text evidence="7">Belongs to the major facilitator superfamily. Sodium/anion cotransporter (TC 2.A.1.14) family.</text>
</comment>
<dbReference type="InterPro" id="IPR011701">
    <property type="entry name" value="MFS"/>
</dbReference>
<feature type="transmembrane region" description="Helical" evidence="9">
    <location>
        <begin position="536"/>
        <end position="556"/>
    </location>
</feature>
<dbReference type="PROSITE" id="PS50850">
    <property type="entry name" value="MFS"/>
    <property type="match status" value="1"/>
</dbReference>
<dbReference type="Gene3D" id="1.20.1250.20">
    <property type="entry name" value="MFS general substrate transporter like domains"/>
    <property type="match status" value="2"/>
</dbReference>
<dbReference type="SUPFAM" id="SSF103473">
    <property type="entry name" value="MFS general substrate transporter"/>
    <property type="match status" value="1"/>
</dbReference>
<feature type="transmembrane region" description="Helical" evidence="9">
    <location>
        <begin position="153"/>
        <end position="176"/>
    </location>
</feature>
<sequence>MAPEVRVAMGSLGSRRGVASRFGRRRLEPPRGSREARPGSRRGARRNRGFESEPGWDRRLVLLGLGRSLGRRVAAGAQGDPKEDRGGSTSAQDGPAGGPGGFEGRGPEATDFDLEPSTSGEGPGKDPSEHGVLKRTYEDLSVKWTETPYRYKIVVAMALAFVVCNMDKVNISIAIIPMASDYGWTPTTAGFIQSAFFYGYLFAQLPGGWLSNKFGGQKVLPFGVVLWSAATAAVPFVAGDIGWLSFSRVIVGLGEGLSPPAAADVIARYVPVNERARATSFVFGGLNMGTVAGLTIAPSLIETLGWPSVFILFGVIGIVWCYWFNAVVPTNIEAEPEKPRERALAAEGNGSDAGDPAAEGDQGIPWGTFVRHTPLRALTYIHFCNNWAIYTILSWLPTFYKDSLKVDLQGAAHLALLPPIAGIAVSLVAAPLADGLIEKGVSITTVRKLMQSVAFLSPAACMLACIFSEDKQLSTWLLPLGLGLQTFSFAGLYSNHQDIAPKYASILLAITNIFGSMPGVVGVPFTGWLLDHTDSWTVSLFGPTLFFYVTGAWVYVRWGSAERLALPGDEDA</sequence>
<keyword evidence="12" id="KW-1185">Reference proteome</keyword>
<dbReference type="AlphaFoldDB" id="A0AAX4P3G6"/>
<gene>
    <name evidence="11" type="ORF">HKI87_03g21600</name>
</gene>
<dbReference type="Pfam" id="PF07690">
    <property type="entry name" value="MFS_1"/>
    <property type="match status" value="1"/>
</dbReference>
<keyword evidence="6 9" id="KW-0472">Membrane</keyword>
<evidence type="ECO:0000256" key="7">
    <source>
        <dbReference type="ARBA" id="ARBA00024362"/>
    </source>
</evidence>
<keyword evidence="3 9" id="KW-0812">Transmembrane</keyword>
<dbReference type="GO" id="GO:0005315">
    <property type="term" value="F:phosphate transmembrane transporter activity"/>
    <property type="evidence" value="ECO:0007669"/>
    <property type="project" value="UniProtKB-ARBA"/>
</dbReference>
<accession>A0AAX4P3G6</accession>
<feature type="transmembrane region" description="Helical" evidence="9">
    <location>
        <begin position="506"/>
        <end position="530"/>
    </location>
</feature>
<evidence type="ECO:0000256" key="2">
    <source>
        <dbReference type="ARBA" id="ARBA00022448"/>
    </source>
</evidence>
<feature type="transmembrane region" description="Helical" evidence="9">
    <location>
        <begin position="304"/>
        <end position="324"/>
    </location>
</feature>
<dbReference type="EMBL" id="CP151503">
    <property type="protein sequence ID" value="WZN60626.1"/>
    <property type="molecule type" value="Genomic_DNA"/>
</dbReference>
<dbReference type="GO" id="GO:0015293">
    <property type="term" value="F:symporter activity"/>
    <property type="evidence" value="ECO:0007669"/>
    <property type="project" value="UniProtKB-KW"/>
</dbReference>
<feature type="region of interest" description="Disordered" evidence="8">
    <location>
        <begin position="72"/>
        <end position="132"/>
    </location>
</feature>
<feature type="compositionally biased region" description="Basic and acidic residues" evidence="8">
    <location>
        <begin position="25"/>
        <end position="38"/>
    </location>
</feature>
<dbReference type="InterPro" id="IPR050382">
    <property type="entry name" value="MFS_Na/Anion_cotransporter"/>
</dbReference>
<dbReference type="PANTHER" id="PTHR11662">
    <property type="entry name" value="SOLUTE CARRIER FAMILY 17"/>
    <property type="match status" value="1"/>
</dbReference>
<feature type="region of interest" description="Disordered" evidence="8">
    <location>
        <begin position="1"/>
        <end position="53"/>
    </location>
</feature>
<name>A0AAX4P3G6_9CHLO</name>
<evidence type="ECO:0000259" key="10">
    <source>
        <dbReference type="PROSITE" id="PS50850"/>
    </source>
</evidence>
<keyword evidence="2" id="KW-0813">Transport</keyword>
<feature type="transmembrane region" description="Helical" evidence="9">
    <location>
        <begin position="377"/>
        <end position="396"/>
    </location>
</feature>
<dbReference type="InterPro" id="IPR044777">
    <property type="entry name" value="SLC17A9-like"/>
</dbReference>